<dbReference type="PANTHER" id="PTHR43673:SF2">
    <property type="entry name" value="NITROREDUCTASE"/>
    <property type="match status" value="1"/>
</dbReference>
<keyword evidence="8" id="KW-1185">Reference proteome</keyword>
<comment type="similarity">
    <text evidence="2">Belongs to the nitroreductase family.</text>
</comment>
<evidence type="ECO:0000256" key="5">
    <source>
        <dbReference type="ARBA" id="ARBA00023002"/>
    </source>
</evidence>
<name>A0ABP3TAG4_9GAMM</name>
<dbReference type="Gene3D" id="3.40.109.10">
    <property type="entry name" value="NADH Oxidase"/>
    <property type="match status" value="1"/>
</dbReference>
<evidence type="ECO:0000313" key="7">
    <source>
        <dbReference type="EMBL" id="GAA0688501.1"/>
    </source>
</evidence>
<dbReference type="PANTHER" id="PTHR43673">
    <property type="entry name" value="NAD(P)H NITROREDUCTASE YDGI-RELATED"/>
    <property type="match status" value="1"/>
</dbReference>
<dbReference type="SUPFAM" id="SSF55469">
    <property type="entry name" value="FMN-dependent nitroreductase-like"/>
    <property type="match status" value="1"/>
</dbReference>
<evidence type="ECO:0000256" key="1">
    <source>
        <dbReference type="ARBA" id="ARBA00001917"/>
    </source>
</evidence>
<evidence type="ECO:0000259" key="6">
    <source>
        <dbReference type="Pfam" id="PF00881"/>
    </source>
</evidence>
<feature type="domain" description="Nitroreductase" evidence="6">
    <location>
        <begin position="21"/>
        <end position="101"/>
    </location>
</feature>
<evidence type="ECO:0000256" key="3">
    <source>
        <dbReference type="ARBA" id="ARBA00022630"/>
    </source>
</evidence>
<organism evidence="7 8">
    <name type="scientific">Marinobacterium maritimum</name>
    <dbReference type="NCBI Taxonomy" id="500162"/>
    <lineage>
        <taxon>Bacteria</taxon>
        <taxon>Pseudomonadati</taxon>
        <taxon>Pseudomonadota</taxon>
        <taxon>Gammaproteobacteria</taxon>
        <taxon>Oceanospirillales</taxon>
        <taxon>Oceanospirillaceae</taxon>
        <taxon>Marinobacterium</taxon>
    </lineage>
</organism>
<dbReference type="InterPro" id="IPR000415">
    <property type="entry name" value="Nitroreductase-like"/>
</dbReference>
<sequence length="126" mass="14074">MALYNEMGIARDDKEGRLRAMQRNYEFFDAPHIVFIGMDRHFGPSIAMDIGIYAQTLMLTMHAHGVSSCAMGSMRSYPDLVRDAFDIDDDTGILLGISFGYEDPDVAANRTRTSREPVANAVNFCD</sequence>
<dbReference type="InterPro" id="IPR029479">
    <property type="entry name" value="Nitroreductase"/>
</dbReference>
<dbReference type="Proteomes" id="UP001499915">
    <property type="component" value="Unassembled WGS sequence"/>
</dbReference>
<gene>
    <name evidence="7" type="ORF">GCM10009104_13380</name>
</gene>
<protein>
    <recommendedName>
        <fullName evidence="6">Nitroreductase domain-containing protein</fullName>
    </recommendedName>
</protein>
<dbReference type="EMBL" id="BAAAET010000002">
    <property type="protein sequence ID" value="GAA0688501.1"/>
    <property type="molecule type" value="Genomic_DNA"/>
</dbReference>
<reference evidence="8" key="1">
    <citation type="journal article" date="2019" name="Int. J. Syst. Evol. Microbiol.">
        <title>The Global Catalogue of Microorganisms (GCM) 10K type strain sequencing project: providing services to taxonomists for standard genome sequencing and annotation.</title>
        <authorList>
            <consortium name="The Broad Institute Genomics Platform"/>
            <consortium name="The Broad Institute Genome Sequencing Center for Infectious Disease"/>
            <person name="Wu L."/>
            <person name="Ma J."/>
        </authorList>
    </citation>
    <scope>NUCLEOTIDE SEQUENCE [LARGE SCALE GENOMIC DNA]</scope>
    <source>
        <strain evidence="8">JCM 15134</strain>
    </source>
</reference>
<evidence type="ECO:0000256" key="4">
    <source>
        <dbReference type="ARBA" id="ARBA00022643"/>
    </source>
</evidence>
<evidence type="ECO:0000256" key="2">
    <source>
        <dbReference type="ARBA" id="ARBA00007118"/>
    </source>
</evidence>
<evidence type="ECO:0000313" key="8">
    <source>
        <dbReference type="Proteomes" id="UP001499915"/>
    </source>
</evidence>
<keyword evidence="3" id="KW-0285">Flavoprotein</keyword>
<dbReference type="Pfam" id="PF00881">
    <property type="entry name" value="Nitroreductase"/>
    <property type="match status" value="1"/>
</dbReference>
<keyword evidence="5" id="KW-0560">Oxidoreductase</keyword>
<proteinExistence type="inferred from homology"/>
<comment type="cofactor">
    <cofactor evidence="1">
        <name>FMN</name>
        <dbReference type="ChEBI" id="CHEBI:58210"/>
    </cofactor>
</comment>
<keyword evidence="4" id="KW-0288">FMN</keyword>
<accession>A0ABP3TAG4</accession>
<comment type="caution">
    <text evidence="7">The sequence shown here is derived from an EMBL/GenBank/DDBJ whole genome shotgun (WGS) entry which is preliminary data.</text>
</comment>